<dbReference type="InterPro" id="IPR045214">
    <property type="entry name" value="Surf1/Surf4"/>
</dbReference>
<dbReference type="STRING" id="217511.GCA_001463845_02463"/>
<dbReference type="HOGENOM" id="CLU_047737_4_1_5"/>
<evidence type="ECO:0000256" key="4">
    <source>
        <dbReference type="ARBA" id="ARBA00022989"/>
    </source>
</evidence>
<gene>
    <name evidence="7" type="ORF">FP2506_13439</name>
</gene>
<comment type="caution">
    <text evidence="7">The sequence shown here is derived from an EMBL/GenBank/DDBJ whole genome shotgun (WGS) entry which is preliminary data.</text>
</comment>
<name>Q0FXJ5_9HYPH</name>
<dbReference type="CDD" id="cd06662">
    <property type="entry name" value="SURF1"/>
    <property type="match status" value="1"/>
</dbReference>
<comment type="subcellular location">
    <subcellularLocation>
        <location evidence="6">Cell membrane</location>
        <topology evidence="6">Multi-pass membrane protein</topology>
    </subcellularLocation>
    <subcellularLocation>
        <location evidence="1">Membrane</location>
    </subcellularLocation>
</comment>
<dbReference type="PROSITE" id="PS50895">
    <property type="entry name" value="SURF1"/>
    <property type="match status" value="1"/>
</dbReference>
<dbReference type="Pfam" id="PF02104">
    <property type="entry name" value="SURF1"/>
    <property type="match status" value="1"/>
</dbReference>
<dbReference type="PANTHER" id="PTHR23427:SF2">
    <property type="entry name" value="SURFEIT LOCUS PROTEIN 1"/>
    <property type="match status" value="1"/>
</dbReference>
<dbReference type="PANTHER" id="PTHR23427">
    <property type="entry name" value="SURFEIT LOCUS PROTEIN"/>
    <property type="match status" value="1"/>
</dbReference>
<dbReference type="EMBL" id="AATP01000013">
    <property type="protein sequence ID" value="EAU39741.1"/>
    <property type="molecule type" value="Genomic_DNA"/>
</dbReference>
<keyword evidence="3 6" id="KW-0812">Transmembrane</keyword>
<sequence>MAKSDDNAVKTRAERSFEKPRMLQTLLVGCLATALFTVFVGLGIWQIERRDWKLDLIAAVEERANADSVKAPMPEAWPDLSFEGDEYRRVTLAGRFLAGADTLARATTDYGYGYWLMTPLNVDGGYTAFINRGFVPSREIAGEIAPPAGDVVVTGLLRMSQPGGGFLRSNDPAAGRWYSRDVEAMAEAEGISLPVAPFFVDAETPVSATSSAEWHVAGSAPTTATRYPIAGLTVTSFRNSHLVYALTWLALAALTLLGAAILVRRRMARGKGR</sequence>
<evidence type="ECO:0000256" key="2">
    <source>
        <dbReference type="ARBA" id="ARBA00007165"/>
    </source>
</evidence>
<dbReference type="AlphaFoldDB" id="Q0FXJ5"/>
<feature type="transmembrane region" description="Helical" evidence="6">
    <location>
        <begin position="242"/>
        <end position="263"/>
    </location>
</feature>
<dbReference type="InterPro" id="IPR002994">
    <property type="entry name" value="Surf1/Shy1"/>
</dbReference>
<dbReference type="eggNOG" id="COG3346">
    <property type="taxonomic scope" value="Bacteria"/>
</dbReference>
<protein>
    <recommendedName>
        <fullName evidence="6">SURF1-like protein</fullName>
    </recommendedName>
</protein>
<dbReference type="GO" id="GO:0005886">
    <property type="term" value="C:plasma membrane"/>
    <property type="evidence" value="ECO:0007669"/>
    <property type="project" value="UniProtKB-SubCell"/>
</dbReference>
<keyword evidence="6" id="KW-1003">Cell membrane</keyword>
<evidence type="ECO:0000256" key="6">
    <source>
        <dbReference type="RuleBase" id="RU363076"/>
    </source>
</evidence>
<comment type="similarity">
    <text evidence="2 6">Belongs to the SURF1 family.</text>
</comment>
<evidence type="ECO:0000256" key="3">
    <source>
        <dbReference type="ARBA" id="ARBA00022692"/>
    </source>
</evidence>
<evidence type="ECO:0000256" key="5">
    <source>
        <dbReference type="ARBA" id="ARBA00023136"/>
    </source>
</evidence>
<accession>Q0FXJ5</accession>
<feature type="transmembrane region" description="Helical" evidence="6">
    <location>
        <begin position="25"/>
        <end position="45"/>
    </location>
</feature>
<keyword evidence="4 6" id="KW-1133">Transmembrane helix</keyword>
<keyword evidence="5 6" id="KW-0472">Membrane</keyword>
<evidence type="ECO:0000256" key="1">
    <source>
        <dbReference type="ARBA" id="ARBA00004370"/>
    </source>
</evidence>
<organism evidence="7 8">
    <name type="scientific">Fulvimarina pelagi HTCC2506</name>
    <dbReference type="NCBI Taxonomy" id="314231"/>
    <lineage>
        <taxon>Bacteria</taxon>
        <taxon>Pseudomonadati</taxon>
        <taxon>Pseudomonadota</taxon>
        <taxon>Alphaproteobacteria</taxon>
        <taxon>Hyphomicrobiales</taxon>
        <taxon>Aurantimonadaceae</taxon>
        <taxon>Fulvimarina</taxon>
    </lineage>
</organism>
<dbReference type="Proteomes" id="UP000004310">
    <property type="component" value="Unassembled WGS sequence"/>
</dbReference>
<reference evidence="7 8" key="1">
    <citation type="journal article" date="2010" name="J. Bacteriol.">
        <title>Genome sequence of Fulvimarina pelagi HTCC2506T, a Mn(II)-oxidizing alphaproteobacterium possessing an aerobic anoxygenic photosynthetic gene cluster and Xanthorhodopsin.</title>
        <authorList>
            <person name="Kang I."/>
            <person name="Oh H.M."/>
            <person name="Lim S.I."/>
            <person name="Ferriera S."/>
            <person name="Giovannoni S.J."/>
            <person name="Cho J.C."/>
        </authorList>
    </citation>
    <scope>NUCLEOTIDE SEQUENCE [LARGE SCALE GENOMIC DNA]</scope>
    <source>
        <strain evidence="7 8">HTCC2506</strain>
    </source>
</reference>
<evidence type="ECO:0000313" key="8">
    <source>
        <dbReference type="Proteomes" id="UP000004310"/>
    </source>
</evidence>
<proteinExistence type="inferred from homology"/>
<evidence type="ECO:0000313" key="7">
    <source>
        <dbReference type="EMBL" id="EAU39741.1"/>
    </source>
</evidence>
<keyword evidence="8" id="KW-1185">Reference proteome</keyword>